<sequence>ATPTTRAVSRNQIIVADAAEIIALEVWAQSAFDAFFNGKFDLIAFEHSSRTGHSGYDPLQTSPTKSTSFLAPLFAAALIGLRVEV</sequence>
<comment type="caution">
    <text evidence="1">The sequence shown here is derived from an EMBL/GenBank/DDBJ whole genome shotgun (WGS) entry which is preliminary data.</text>
</comment>
<dbReference type="EMBL" id="CAJVPT010064814">
    <property type="protein sequence ID" value="CAG8770920.1"/>
    <property type="molecule type" value="Genomic_DNA"/>
</dbReference>
<keyword evidence="2" id="KW-1185">Reference proteome</keyword>
<feature type="non-terminal residue" evidence="1">
    <location>
        <position position="85"/>
    </location>
</feature>
<proteinExistence type="predicted"/>
<dbReference type="Proteomes" id="UP000789525">
    <property type="component" value="Unassembled WGS sequence"/>
</dbReference>
<accession>A0ACA9QZG3</accession>
<gene>
    <name evidence="1" type="ORF">ACOLOM_LOCUS13782</name>
</gene>
<organism evidence="1 2">
    <name type="scientific">Acaulospora colombiana</name>
    <dbReference type="NCBI Taxonomy" id="27376"/>
    <lineage>
        <taxon>Eukaryota</taxon>
        <taxon>Fungi</taxon>
        <taxon>Fungi incertae sedis</taxon>
        <taxon>Mucoromycota</taxon>
        <taxon>Glomeromycotina</taxon>
        <taxon>Glomeromycetes</taxon>
        <taxon>Diversisporales</taxon>
        <taxon>Acaulosporaceae</taxon>
        <taxon>Acaulospora</taxon>
    </lineage>
</organism>
<evidence type="ECO:0000313" key="1">
    <source>
        <dbReference type="EMBL" id="CAG8770920.1"/>
    </source>
</evidence>
<reference evidence="1" key="1">
    <citation type="submission" date="2021-06" db="EMBL/GenBank/DDBJ databases">
        <authorList>
            <person name="Kallberg Y."/>
            <person name="Tangrot J."/>
            <person name="Rosling A."/>
        </authorList>
    </citation>
    <scope>NUCLEOTIDE SEQUENCE</scope>
    <source>
        <strain evidence="1">CL356</strain>
    </source>
</reference>
<name>A0ACA9QZG3_9GLOM</name>
<evidence type="ECO:0000313" key="2">
    <source>
        <dbReference type="Proteomes" id="UP000789525"/>
    </source>
</evidence>
<feature type="non-terminal residue" evidence="1">
    <location>
        <position position="1"/>
    </location>
</feature>
<protein>
    <submittedName>
        <fullName evidence="1">721_t:CDS:1</fullName>
    </submittedName>
</protein>